<dbReference type="PANTHER" id="PTHR34709">
    <property type="entry name" value="OS10G0396666 PROTEIN"/>
    <property type="match status" value="1"/>
</dbReference>
<dbReference type="AlphaFoldDB" id="A0A8T0QE05"/>
<organism evidence="2 3">
    <name type="scientific">Panicum virgatum</name>
    <name type="common">Blackwell switchgrass</name>
    <dbReference type="NCBI Taxonomy" id="38727"/>
    <lineage>
        <taxon>Eukaryota</taxon>
        <taxon>Viridiplantae</taxon>
        <taxon>Streptophyta</taxon>
        <taxon>Embryophyta</taxon>
        <taxon>Tracheophyta</taxon>
        <taxon>Spermatophyta</taxon>
        <taxon>Magnoliopsida</taxon>
        <taxon>Liliopsida</taxon>
        <taxon>Poales</taxon>
        <taxon>Poaceae</taxon>
        <taxon>PACMAD clade</taxon>
        <taxon>Panicoideae</taxon>
        <taxon>Panicodae</taxon>
        <taxon>Paniceae</taxon>
        <taxon>Panicinae</taxon>
        <taxon>Panicum</taxon>
        <taxon>Panicum sect. Hiantes</taxon>
    </lineage>
</organism>
<dbReference type="SUPFAM" id="SSF81383">
    <property type="entry name" value="F-box domain"/>
    <property type="match status" value="1"/>
</dbReference>
<dbReference type="InterPro" id="IPR036047">
    <property type="entry name" value="F-box-like_dom_sf"/>
</dbReference>
<evidence type="ECO:0000259" key="1">
    <source>
        <dbReference type="Pfam" id="PF00646"/>
    </source>
</evidence>
<dbReference type="InterPro" id="IPR055312">
    <property type="entry name" value="FBL15-like"/>
</dbReference>
<dbReference type="EMBL" id="CM029049">
    <property type="protein sequence ID" value="KAG2571448.1"/>
    <property type="molecule type" value="Genomic_DNA"/>
</dbReference>
<feature type="domain" description="F-box" evidence="1">
    <location>
        <begin position="15"/>
        <end position="53"/>
    </location>
</feature>
<proteinExistence type="predicted"/>
<protein>
    <recommendedName>
        <fullName evidence="1">F-box domain-containing protein</fullName>
    </recommendedName>
</protein>
<dbReference type="OrthoDB" id="676359at2759"/>
<dbReference type="PANTHER" id="PTHR34709:SF68">
    <property type="entry name" value="OS07G0550432 PROTEIN"/>
    <property type="match status" value="1"/>
</dbReference>
<dbReference type="Pfam" id="PF00646">
    <property type="entry name" value="F-box"/>
    <property type="match status" value="1"/>
</dbReference>
<accession>A0A8T0QE05</accession>
<dbReference type="Proteomes" id="UP000823388">
    <property type="component" value="Chromosome 7K"/>
</dbReference>
<sequence length="471" mass="53455">MEPPATSRRGTDDLISGLPDEILHCVLLLLPSTAAAARTSLLSRRWRHVWAHMPELVFSWGDPQDDPVPASSVFHDSVDAALNAYSAPTLRRLEIHMDIHASLVPAHRIARWLRFASRRLAGRLDLYLPALGDEEGSQGFDLPVCERATEIKLFLRPKIVFRLPLAGSFAALTNLRIILSTMNGGELGRLVSSRCPCLRKLFVLVTLADDCDVSIRSESLVSLFYYANTGKLEIHTPFLEKISVSLVAEAYIVAPNLKKVAWHDDPYDPSRHQLAVVNRHLQRLWIKQTSMLRMRLFDTVNELRLDLSISQGVEGYQSFLKDTDKVPACETLCIKSWTNPHAFAPTMLHLLGRWRCTRKLKLYVQKIERCRMSGCPCRLPESYRADNITFDSLEEIEINNFRGSREQENLVKFLLSRCNAETLKSLEIIMPYQFVSSKIKGVCEEIRSICHPNSNVKLNVMGDMGLEPFLF</sequence>
<evidence type="ECO:0000313" key="2">
    <source>
        <dbReference type="EMBL" id="KAG2571448.1"/>
    </source>
</evidence>
<comment type="caution">
    <text evidence="2">The sequence shown here is derived from an EMBL/GenBank/DDBJ whole genome shotgun (WGS) entry which is preliminary data.</text>
</comment>
<name>A0A8T0QE05_PANVG</name>
<evidence type="ECO:0000313" key="3">
    <source>
        <dbReference type="Proteomes" id="UP000823388"/>
    </source>
</evidence>
<dbReference type="InterPro" id="IPR001810">
    <property type="entry name" value="F-box_dom"/>
</dbReference>
<keyword evidence="3" id="KW-1185">Reference proteome</keyword>
<gene>
    <name evidence="2" type="ORF">PVAP13_7KG110400</name>
</gene>
<reference evidence="2" key="1">
    <citation type="submission" date="2020-05" db="EMBL/GenBank/DDBJ databases">
        <title>WGS assembly of Panicum virgatum.</title>
        <authorList>
            <person name="Lovell J.T."/>
            <person name="Jenkins J."/>
            <person name="Shu S."/>
            <person name="Juenger T.E."/>
            <person name="Schmutz J."/>
        </authorList>
    </citation>
    <scope>NUCLEOTIDE SEQUENCE</scope>
    <source>
        <strain evidence="2">AP13</strain>
    </source>
</reference>